<keyword evidence="3" id="KW-1185">Reference proteome</keyword>
<dbReference type="InterPro" id="IPR000477">
    <property type="entry name" value="RT_dom"/>
</dbReference>
<dbReference type="EMBL" id="JAHIBW010000021">
    <property type="protein sequence ID" value="KAG7300246.1"/>
    <property type="molecule type" value="Genomic_DNA"/>
</dbReference>
<dbReference type="Proteomes" id="UP000823941">
    <property type="component" value="Chromosome 21"/>
</dbReference>
<sequence length="820" mass="94365">MTSLINSNCNDTFLIVGDFNMSDITWLASEGDAMSPSVLSQNYLLDFIDTLNLCNLRQYNSISNGFGRILDLVLSNIDVKVMECPDPLVTEDKYHKSICVQLVIPISSSLPVKPRKKFAYSRANYESISKDIAQIDWTDKLSHGDVDTATDTFYRLIYDLRNKHVPMRPSVKQCHPPWFNTALIKVLKEKYKHWRKYKTYGNNSDYHSFKILRDRAKKVEKDCYISYIRGIESSIAKNPKMFWSYMKDKRGSSSFPSCMSYAGVVSDSGQGISELFSKFFHSTFNNVVDTSDNDIDNHLDIPSVCDIASIDIDIAEIERLLKSLDLSKAAGPDDLPASFITNCATELSLPIAIIFRRSLNEGVVPRKWKSAFISPIHKAGPKDRVGNYRPISKLCLVAKVFERIVYRQLYNQLKTSFSPAQHGFLRGRSTVSNLILFNNFITEQMDSGNQVVAVYTDYSKAFDRIDHKLLIKKLRNVGVRGNLLKWFVSYVQNRSQAVVLNGFSSSWMSIPSGVPQGSLLGPILFIIFINDIESCFLNSEYLLFADDMKVFRVVNDAPDAMLLQDDLHRLDDYCSANKLDLNVDKCFFINFTRKRHHFHISLSLKDKALNQVLHTKDLGVTHDSKLLFDIHINNIIGKACKAMGFLIRVSKPFRSMKTIKILYCAYVRSHLEYASEIWNPRYNMYIDRLERVQRRFTRFLGFKFKLPRLPYEQRCTKLHLLPLYVRRDISDVLFLAKILRGIIDSPEILSKIALRVPYHLTRKRPLLHVPSANCNYRQNSFLVRACNTYNRIFTESEIDLFCSSLSKIKNFFIDESVELK</sequence>
<feature type="domain" description="Reverse transcriptase" evidence="1">
    <location>
        <begin position="357"/>
        <end position="604"/>
    </location>
</feature>
<dbReference type="SUPFAM" id="SSF56672">
    <property type="entry name" value="DNA/RNA polymerases"/>
    <property type="match status" value="1"/>
</dbReference>
<organism evidence="2 3">
    <name type="scientific">Plutella xylostella</name>
    <name type="common">Diamondback moth</name>
    <name type="synonym">Plutella maculipennis</name>
    <dbReference type="NCBI Taxonomy" id="51655"/>
    <lineage>
        <taxon>Eukaryota</taxon>
        <taxon>Metazoa</taxon>
        <taxon>Ecdysozoa</taxon>
        <taxon>Arthropoda</taxon>
        <taxon>Hexapoda</taxon>
        <taxon>Insecta</taxon>
        <taxon>Pterygota</taxon>
        <taxon>Neoptera</taxon>
        <taxon>Endopterygota</taxon>
        <taxon>Lepidoptera</taxon>
        <taxon>Glossata</taxon>
        <taxon>Ditrysia</taxon>
        <taxon>Yponomeutoidea</taxon>
        <taxon>Plutellidae</taxon>
        <taxon>Plutella</taxon>
    </lineage>
</organism>
<dbReference type="Pfam" id="PF00078">
    <property type="entry name" value="RVT_1"/>
    <property type="match status" value="1"/>
</dbReference>
<comment type="caution">
    <text evidence="2">The sequence shown here is derived from an EMBL/GenBank/DDBJ whole genome shotgun (WGS) entry which is preliminary data.</text>
</comment>
<protein>
    <recommendedName>
        <fullName evidence="1">Reverse transcriptase domain-containing protein</fullName>
    </recommendedName>
</protein>
<dbReference type="PROSITE" id="PS50878">
    <property type="entry name" value="RT_POL"/>
    <property type="match status" value="1"/>
</dbReference>
<reference evidence="2 3" key="1">
    <citation type="submission" date="2021-06" db="EMBL/GenBank/DDBJ databases">
        <title>A haploid diamondback moth (Plutella xylostella L.) genome assembly resolves 31 chromosomes and identifies a diamide resistance mutation.</title>
        <authorList>
            <person name="Ward C.M."/>
            <person name="Perry K.D."/>
            <person name="Baker G."/>
            <person name="Powis K."/>
            <person name="Heckel D.G."/>
            <person name="Baxter S.W."/>
        </authorList>
    </citation>
    <scope>NUCLEOTIDE SEQUENCE [LARGE SCALE GENOMIC DNA]</scope>
    <source>
        <strain evidence="2 3">LV</strain>
        <tissue evidence="2">Single pupa</tissue>
    </source>
</reference>
<dbReference type="CDD" id="cd01650">
    <property type="entry name" value="RT_nLTR_like"/>
    <property type="match status" value="1"/>
</dbReference>
<proteinExistence type="predicted"/>
<gene>
    <name evidence="2" type="ORF">JYU34_015815</name>
</gene>
<dbReference type="PANTHER" id="PTHR33332">
    <property type="entry name" value="REVERSE TRANSCRIPTASE DOMAIN-CONTAINING PROTEIN"/>
    <property type="match status" value="1"/>
</dbReference>
<name>A0ABQ7Q4S0_PLUXY</name>
<evidence type="ECO:0000259" key="1">
    <source>
        <dbReference type="PROSITE" id="PS50878"/>
    </source>
</evidence>
<accession>A0ABQ7Q4S0</accession>
<evidence type="ECO:0000313" key="3">
    <source>
        <dbReference type="Proteomes" id="UP000823941"/>
    </source>
</evidence>
<evidence type="ECO:0000313" key="2">
    <source>
        <dbReference type="EMBL" id="KAG7300246.1"/>
    </source>
</evidence>
<dbReference type="InterPro" id="IPR043502">
    <property type="entry name" value="DNA/RNA_pol_sf"/>
</dbReference>